<sequence length="280" mass="30241">MGTELHVGIDGEKTVVCAYPIKSRSGRARRTRVGSLVETVPCAPSGRTRERRVVFVARLALPLLLLSAVAGVFGINWWLAMAGSAALVGYVWRRQARAAQPGAFAVPRDQESRVLWTAAERTAFDGALAASRRVRGTWPALDGMVDPVLADRSLTRALDELATVLTRRQDLRRLRADLSGVEVSDIPADSPARAAVAEQSERADALWRETGEAANRILRSIDTAARAGESFLRERQVAATARYAERTLARVTGSPAVAESGPELADRTEAVIAAYRDLAS</sequence>
<reference evidence="1 2" key="1">
    <citation type="submission" date="2018-06" db="EMBL/GenBank/DDBJ databases">
        <title>Genomic Encyclopedia of Type Strains, Phase III (KMG-III): the genomes of soil and plant-associated and newly described type strains.</title>
        <authorList>
            <person name="Whitman W."/>
        </authorList>
    </citation>
    <scope>NUCLEOTIDE SEQUENCE [LARGE SCALE GENOMIC DNA]</scope>
    <source>
        <strain evidence="1 2">CGMCC 4.7090</strain>
    </source>
</reference>
<dbReference type="OrthoDB" id="3288708at2"/>
<organism evidence="1 2">
    <name type="scientific">Actinoplanes lutulentus</name>
    <dbReference type="NCBI Taxonomy" id="1287878"/>
    <lineage>
        <taxon>Bacteria</taxon>
        <taxon>Bacillati</taxon>
        <taxon>Actinomycetota</taxon>
        <taxon>Actinomycetes</taxon>
        <taxon>Micromonosporales</taxon>
        <taxon>Micromonosporaceae</taxon>
        <taxon>Actinoplanes</taxon>
    </lineage>
</organism>
<keyword evidence="2" id="KW-1185">Reference proteome</keyword>
<proteinExistence type="predicted"/>
<evidence type="ECO:0000313" key="2">
    <source>
        <dbReference type="Proteomes" id="UP000249341"/>
    </source>
</evidence>
<evidence type="ECO:0000313" key="1">
    <source>
        <dbReference type="EMBL" id="RAK39766.1"/>
    </source>
</evidence>
<dbReference type="Proteomes" id="UP000249341">
    <property type="component" value="Unassembled WGS sequence"/>
</dbReference>
<accession>A0A327ZF91</accession>
<dbReference type="EMBL" id="QLMJ01000004">
    <property type="protein sequence ID" value="RAK39766.1"/>
    <property type="molecule type" value="Genomic_DNA"/>
</dbReference>
<name>A0A327ZF91_9ACTN</name>
<comment type="caution">
    <text evidence="1">The sequence shown here is derived from an EMBL/GenBank/DDBJ whole genome shotgun (WGS) entry which is preliminary data.</text>
</comment>
<gene>
    <name evidence="1" type="ORF">B0I29_104304</name>
</gene>
<dbReference type="AlphaFoldDB" id="A0A327ZF91"/>
<protein>
    <submittedName>
        <fullName evidence="1">Uncharacterized protein</fullName>
    </submittedName>
</protein>